<dbReference type="Pfam" id="PF14659">
    <property type="entry name" value="Phage_int_SAM_3"/>
    <property type="match status" value="1"/>
</dbReference>
<evidence type="ECO:0000313" key="9">
    <source>
        <dbReference type="Proteomes" id="UP000677537"/>
    </source>
</evidence>
<dbReference type="InterPro" id="IPR050808">
    <property type="entry name" value="Phage_Integrase"/>
</dbReference>
<feature type="domain" description="Tyr recombinase" evidence="6">
    <location>
        <begin position="231"/>
        <end position="406"/>
    </location>
</feature>
<dbReference type="InterPro" id="IPR002104">
    <property type="entry name" value="Integrase_catalytic"/>
</dbReference>
<dbReference type="InterPro" id="IPR010998">
    <property type="entry name" value="Integrase_recombinase_N"/>
</dbReference>
<sequence length="434" mass="47490">MPSSRLTERALNSLKPGATLWDQEVRGLGARRRGNDGRVIFVFKYRSPIDRDVTGRGRQRYITIGPWGRGDWGIDDARKVATAHRDALRLGRDPAADRDHRKAMPTVAELCDAYLAAVPNLLLRRERRPKKPSTIATDKSRIAAHIKPLLGSMPVDAISQRDVQRFMHGIAAGASAKRSKLGSRAVSNVRGGRGAASRTIGLLGSIFAYAVAEGHRPDNPVRGVTRYADGKRERRLSDEEYALLAAGLVRAQAEGVNPFGISCVRFLLLTGWRRGEATELRWSEVDIPGRTARLSDTKTGASMRPLAQPVVGLLQEQTRTGGPFVFPARSENKALQGLPRMWARIRALSQLGEDITLHTLRHSFASLAADLGYGDAAIAALIGHSRSGTTARYTHRSDRVLLKVADEVAFATLDKLQYPPAVAAPRIERGLECP</sequence>
<name>A0A940S444_9PROT</name>
<accession>A0A940S444</accession>
<comment type="similarity">
    <text evidence="1">Belongs to the 'phage' integrase family.</text>
</comment>
<dbReference type="EMBL" id="JAGIZA010000002">
    <property type="protein sequence ID" value="MBP0491620.1"/>
    <property type="molecule type" value="Genomic_DNA"/>
</dbReference>
<dbReference type="InterPro" id="IPR004107">
    <property type="entry name" value="Integrase_SAM-like_N"/>
</dbReference>
<dbReference type="Pfam" id="PF13356">
    <property type="entry name" value="Arm-DNA-bind_3"/>
    <property type="match status" value="1"/>
</dbReference>
<dbReference type="GO" id="GO:0003677">
    <property type="term" value="F:DNA binding"/>
    <property type="evidence" value="ECO:0007669"/>
    <property type="project" value="UniProtKB-UniRule"/>
</dbReference>
<dbReference type="RefSeq" id="WP_209370338.1">
    <property type="nucleotide sequence ID" value="NZ_JAGIZA010000002.1"/>
</dbReference>
<evidence type="ECO:0000256" key="2">
    <source>
        <dbReference type="ARBA" id="ARBA00022908"/>
    </source>
</evidence>
<dbReference type="Gene3D" id="3.30.160.390">
    <property type="entry name" value="Integrase, DNA-binding domain"/>
    <property type="match status" value="1"/>
</dbReference>
<gene>
    <name evidence="8" type="ORF">J5Y10_02380</name>
</gene>
<dbReference type="InterPro" id="IPR044068">
    <property type="entry name" value="CB"/>
</dbReference>
<keyword evidence="2" id="KW-0229">DNA integration</keyword>
<dbReference type="AlphaFoldDB" id="A0A940S444"/>
<dbReference type="Gene3D" id="1.10.443.10">
    <property type="entry name" value="Intergrase catalytic core"/>
    <property type="match status" value="1"/>
</dbReference>
<dbReference type="InterPro" id="IPR025166">
    <property type="entry name" value="Integrase_DNA_bind_dom"/>
</dbReference>
<proteinExistence type="inferred from homology"/>
<keyword evidence="4" id="KW-0233">DNA recombination</keyword>
<dbReference type="GO" id="GO:0015074">
    <property type="term" value="P:DNA integration"/>
    <property type="evidence" value="ECO:0007669"/>
    <property type="project" value="UniProtKB-KW"/>
</dbReference>
<protein>
    <submittedName>
        <fullName evidence="8">Tyrosine-type recombinase/integrase</fullName>
    </submittedName>
</protein>
<dbReference type="CDD" id="cd00796">
    <property type="entry name" value="INT_Rci_Hp1_C"/>
    <property type="match status" value="1"/>
</dbReference>
<organism evidence="8 9">
    <name type="scientific">Roseomonas indoligenes</name>
    <dbReference type="NCBI Taxonomy" id="2820811"/>
    <lineage>
        <taxon>Bacteria</taxon>
        <taxon>Pseudomonadati</taxon>
        <taxon>Pseudomonadota</taxon>
        <taxon>Alphaproteobacteria</taxon>
        <taxon>Acetobacterales</taxon>
        <taxon>Roseomonadaceae</taxon>
        <taxon>Roseomonas</taxon>
    </lineage>
</organism>
<dbReference type="PANTHER" id="PTHR30629:SF2">
    <property type="entry name" value="PROPHAGE INTEGRASE INTS-RELATED"/>
    <property type="match status" value="1"/>
</dbReference>
<evidence type="ECO:0000256" key="3">
    <source>
        <dbReference type="ARBA" id="ARBA00023125"/>
    </source>
</evidence>
<keyword evidence="3 5" id="KW-0238">DNA-binding</keyword>
<dbReference type="Proteomes" id="UP000677537">
    <property type="component" value="Unassembled WGS sequence"/>
</dbReference>
<dbReference type="PANTHER" id="PTHR30629">
    <property type="entry name" value="PROPHAGE INTEGRASE"/>
    <property type="match status" value="1"/>
</dbReference>
<reference evidence="8" key="1">
    <citation type="submission" date="2021-03" db="EMBL/GenBank/DDBJ databases">
        <authorList>
            <person name="So Y."/>
        </authorList>
    </citation>
    <scope>NUCLEOTIDE SEQUENCE</scope>
    <source>
        <strain evidence="8">SG15</strain>
    </source>
</reference>
<dbReference type="PROSITE" id="PS51900">
    <property type="entry name" value="CB"/>
    <property type="match status" value="1"/>
</dbReference>
<evidence type="ECO:0000256" key="5">
    <source>
        <dbReference type="PROSITE-ProRule" id="PRU01248"/>
    </source>
</evidence>
<dbReference type="Gene3D" id="1.10.150.130">
    <property type="match status" value="1"/>
</dbReference>
<dbReference type="InterPro" id="IPR011010">
    <property type="entry name" value="DNA_brk_join_enz"/>
</dbReference>
<dbReference type="Pfam" id="PF00589">
    <property type="entry name" value="Phage_integrase"/>
    <property type="match status" value="1"/>
</dbReference>
<dbReference type="SUPFAM" id="SSF56349">
    <property type="entry name" value="DNA breaking-rejoining enzymes"/>
    <property type="match status" value="1"/>
</dbReference>
<dbReference type="InterPro" id="IPR038488">
    <property type="entry name" value="Integrase_DNA-bd_sf"/>
</dbReference>
<dbReference type="PROSITE" id="PS51898">
    <property type="entry name" value="TYR_RECOMBINASE"/>
    <property type="match status" value="1"/>
</dbReference>
<dbReference type="GO" id="GO:0006310">
    <property type="term" value="P:DNA recombination"/>
    <property type="evidence" value="ECO:0007669"/>
    <property type="project" value="UniProtKB-KW"/>
</dbReference>
<evidence type="ECO:0000313" key="8">
    <source>
        <dbReference type="EMBL" id="MBP0491620.1"/>
    </source>
</evidence>
<evidence type="ECO:0000256" key="1">
    <source>
        <dbReference type="ARBA" id="ARBA00008857"/>
    </source>
</evidence>
<feature type="domain" description="Core-binding (CB)" evidence="7">
    <location>
        <begin position="105"/>
        <end position="211"/>
    </location>
</feature>
<dbReference type="InterPro" id="IPR013762">
    <property type="entry name" value="Integrase-like_cat_sf"/>
</dbReference>
<evidence type="ECO:0000259" key="7">
    <source>
        <dbReference type="PROSITE" id="PS51900"/>
    </source>
</evidence>
<evidence type="ECO:0000259" key="6">
    <source>
        <dbReference type="PROSITE" id="PS51898"/>
    </source>
</evidence>
<evidence type="ECO:0000256" key="4">
    <source>
        <dbReference type="ARBA" id="ARBA00023172"/>
    </source>
</evidence>
<comment type="caution">
    <text evidence="8">The sequence shown here is derived from an EMBL/GenBank/DDBJ whole genome shotgun (WGS) entry which is preliminary data.</text>
</comment>
<keyword evidence="9" id="KW-1185">Reference proteome</keyword>